<reference evidence="1" key="1">
    <citation type="submission" date="2019-11" db="EMBL/GenBank/DDBJ databases">
        <authorList>
            <person name="Liu Y."/>
            <person name="Hou J."/>
            <person name="Li T.-Q."/>
            <person name="Guan C.-H."/>
            <person name="Wu X."/>
            <person name="Wu H.-Z."/>
            <person name="Ling F."/>
            <person name="Zhang R."/>
            <person name="Shi X.-G."/>
            <person name="Ren J.-P."/>
            <person name="Chen E.-F."/>
            <person name="Sun J.-M."/>
        </authorList>
    </citation>
    <scope>NUCLEOTIDE SEQUENCE</scope>
    <source>
        <strain evidence="1">Adult_tree_wgs_1</strain>
        <tissue evidence="1">Leaves</tissue>
    </source>
</reference>
<dbReference type="OrthoDB" id="1813981at2759"/>
<keyword evidence="2" id="KW-1185">Reference proteome</keyword>
<name>A0A834GUF0_RHOSS</name>
<organism evidence="1 2">
    <name type="scientific">Rhododendron simsii</name>
    <name type="common">Sims's rhododendron</name>
    <dbReference type="NCBI Taxonomy" id="118357"/>
    <lineage>
        <taxon>Eukaryota</taxon>
        <taxon>Viridiplantae</taxon>
        <taxon>Streptophyta</taxon>
        <taxon>Embryophyta</taxon>
        <taxon>Tracheophyta</taxon>
        <taxon>Spermatophyta</taxon>
        <taxon>Magnoliopsida</taxon>
        <taxon>eudicotyledons</taxon>
        <taxon>Gunneridae</taxon>
        <taxon>Pentapetalae</taxon>
        <taxon>asterids</taxon>
        <taxon>Ericales</taxon>
        <taxon>Ericaceae</taxon>
        <taxon>Ericoideae</taxon>
        <taxon>Rhodoreae</taxon>
        <taxon>Rhododendron</taxon>
    </lineage>
</organism>
<gene>
    <name evidence="1" type="ORF">RHSIM_Rhsim07G0232200</name>
</gene>
<evidence type="ECO:0000313" key="2">
    <source>
        <dbReference type="Proteomes" id="UP000626092"/>
    </source>
</evidence>
<dbReference type="Proteomes" id="UP000626092">
    <property type="component" value="Unassembled WGS sequence"/>
</dbReference>
<accession>A0A834GUF0</accession>
<dbReference type="EMBL" id="WJXA01000007">
    <property type="protein sequence ID" value="KAF7139421.1"/>
    <property type="molecule type" value="Genomic_DNA"/>
</dbReference>
<comment type="caution">
    <text evidence="1">The sequence shown here is derived from an EMBL/GenBank/DDBJ whole genome shotgun (WGS) entry which is preliminary data.</text>
</comment>
<dbReference type="AlphaFoldDB" id="A0A834GUF0"/>
<evidence type="ECO:0000313" key="1">
    <source>
        <dbReference type="EMBL" id="KAF7139421.1"/>
    </source>
</evidence>
<protein>
    <recommendedName>
        <fullName evidence="3">Protein kinase domain-containing protein</fullName>
    </recommendedName>
</protein>
<proteinExistence type="predicted"/>
<evidence type="ECO:0008006" key="3">
    <source>
        <dbReference type="Google" id="ProtNLM"/>
    </source>
</evidence>
<sequence length="125" mass="13712">MPASIVTRTKMAGEEFALAYVILRFVPSIPPPSVPLYTPGPIWMPLPTGSYKLSCDTSWKNGAQFSFATVAFRSHFGRAILRGLQTIHNAGAYHGNIKTAVRISPQNEVMIPTSTYGEIWSTLVN</sequence>